<dbReference type="Gene3D" id="3.10.450.50">
    <property type="match status" value="1"/>
</dbReference>
<dbReference type="PANTHER" id="PTHR38436">
    <property type="entry name" value="POLYKETIDE CYCLASE SNOAL-LIKE DOMAIN"/>
    <property type="match status" value="1"/>
</dbReference>
<dbReference type="GO" id="GO:0030638">
    <property type="term" value="P:polyketide metabolic process"/>
    <property type="evidence" value="ECO:0007669"/>
    <property type="project" value="InterPro"/>
</dbReference>
<dbReference type="OrthoDB" id="9810441at2"/>
<sequence length="133" mass="14797">MPLAATELGSHYQAYLDCLNRQAWTELGRYVDEAVEHNGRPLGLAGYQAMLEGDHAAIPDLHFAARLLVVEAPWLAAQLDFDCTPRGELFGLAVNGRRVRFSEHVFYRFENGRIREVRSVIDTAAIAAQLAEG</sequence>
<dbReference type="Proteomes" id="UP000183046">
    <property type="component" value="Unassembled WGS sequence"/>
</dbReference>
<name>A0A1G5P8U4_9PSED</name>
<dbReference type="STRING" id="237610.BJP27_00260"/>
<dbReference type="InterPro" id="IPR032710">
    <property type="entry name" value="NTF2-like_dom_sf"/>
</dbReference>
<organism evidence="1 2">
    <name type="scientific">Pseudomonas oryzihabitans</name>
    <dbReference type="NCBI Taxonomy" id="47885"/>
    <lineage>
        <taxon>Bacteria</taxon>
        <taxon>Pseudomonadati</taxon>
        <taxon>Pseudomonadota</taxon>
        <taxon>Gammaproteobacteria</taxon>
        <taxon>Pseudomonadales</taxon>
        <taxon>Pseudomonadaceae</taxon>
        <taxon>Pseudomonas</taxon>
    </lineage>
</organism>
<dbReference type="EMBL" id="FMWB01000010">
    <property type="protein sequence ID" value="SCZ45708.1"/>
    <property type="molecule type" value="Genomic_DNA"/>
</dbReference>
<protein>
    <submittedName>
        <fullName evidence="1">Predicted ester cyclase</fullName>
    </submittedName>
</protein>
<evidence type="ECO:0000313" key="1">
    <source>
        <dbReference type="EMBL" id="SCZ45708.1"/>
    </source>
</evidence>
<evidence type="ECO:0000313" key="2">
    <source>
        <dbReference type="Proteomes" id="UP000183046"/>
    </source>
</evidence>
<comment type="caution">
    <text evidence="1">The sequence shown here is derived from an EMBL/GenBank/DDBJ whole genome shotgun (WGS) entry which is preliminary data.</text>
</comment>
<dbReference type="Pfam" id="PF07366">
    <property type="entry name" value="SnoaL"/>
    <property type="match status" value="1"/>
</dbReference>
<proteinExistence type="predicted"/>
<accession>A0A1G5P8U4</accession>
<dbReference type="SUPFAM" id="SSF54427">
    <property type="entry name" value="NTF2-like"/>
    <property type="match status" value="1"/>
</dbReference>
<dbReference type="InterPro" id="IPR009959">
    <property type="entry name" value="Cyclase_SnoaL-like"/>
</dbReference>
<gene>
    <name evidence="1" type="ORF">SAMN05216279_11097</name>
</gene>
<dbReference type="AlphaFoldDB" id="A0A1G5P8U4"/>
<dbReference type="PANTHER" id="PTHR38436:SF1">
    <property type="entry name" value="ESTER CYCLASE"/>
    <property type="match status" value="1"/>
</dbReference>
<dbReference type="eggNOG" id="COG5485">
    <property type="taxonomic scope" value="Bacteria"/>
</dbReference>
<reference evidence="2" key="1">
    <citation type="submission" date="2016-10" db="EMBL/GenBank/DDBJ databases">
        <authorList>
            <person name="de Groot N.N."/>
        </authorList>
    </citation>
    <scope>NUCLEOTIDE SEQUENCE [LARGE SCALE GENOMIC DNA]</scope>
    <source>
        <strain evidence="2">DSM 15758</strain>
    </source>
</reference>
<dbReference type="RefSeq" id="WP_027597692.1">
    <property type="nucleotide sequence ID" value="NZ_CP044074.1"/>
</dbReference>